<dbReference type="InterPro" id="IPR013520">
    <property type="entry name" value="Ribonucl_H"/>
</dbReference>
<dbReference type="Proteomes" id="UP000076078">
    <property type="component" value="Unassembled WGS sequence"/>
</dbReference>
<dbReference type="STRING" id="361077.A0A151ZG10"/>
<evidence type="ECO:0000313" key="7">
    <source>
        <dbReference type="Proteomes" id="UP000076078"/>
    </source>
</evidence>
<dbReference type="InterPro" id="IPR047201">
    <property type="entry name" value="ERI-1_3'hExo-like"/>
</dbReference>
<evidence type="ECO:0000256" key="2">
    <source>
        <dbReference type="ARBA" id="ARBA00022801"/>
    </source>
</evidence>
<dbReference type="PANTHER" id="PTHR23044:SF61">
    <property type="entry name" value="3'-5' EXORIBONUCLEASE 1-RELATED"/>
    <property type="match status" value="1"/>
</dbReference>
<dbReference type="SUPFAM" id="SSF53098">
    <property type="entry name" value="Ribonuclease H-like"/>
    <property type="match status" value="1"/>
</dbReference>
<dbReference type="CDD" id="cd06133">
    <property type="entry name" value="ERI-1_3'hExo_like"/>
    <property type="match status" value="1"/>
</dbReference>
<accession>A0A151ZG10</accession>
<dbReference type="SMART" id="SM00479">
    <property type="entry name" value="EXOIII"/>
    <property type="match status" value="1"/>
</dbReference>
<keyword evidence="3" id="KW-0269">Exonuclease</keyword>
<keyword evidence="7" id="KW-1185">Reference proteome</keyword>
<keyword evidence="1" id="KW-0540">Nuclease</keyword>
<comment type="caution">
    <text evidence="6">The sequence shown here is derived from an EMBL/GenBank/DDBJ whole genome shotgun (WGS) entry which is preliminary data.</text>
</comment>
<evidence type="ECO:0000313" key="6">
    <source>
        <dbReference type="EMBL" id="KYQ92804.1"/>
    </source>
</evidence>
<evidence type="ECO:0000256" key="4">
    <source>
        <dbReference type="SAM" id="MobiDB-lite"/>
    </source>
</evidence>
<feature type="region of interest" description="Disordered" evidence="4">
    <location>
        <begin position="1"/>
        <end position="21"/>
    </location>
</feature>
<dbReference type="AlphaFoldDB" id="A0A151ZG10"/>
<keyword evidence="2" id="KW-0378">Hydrolase</keyword>
<dbReference type="Pfam" id="PF00929">
    <property type="entry name" value="RNase_T"/>
    <property type="match status" value="1"/>
</dbReference>
<sequence length="225" mass="25858">MSEVTTTTTSTSTNTEVQQPVEQSKEQYYEFLVILDFEATCEENAKWPNQEIIEFPSVIVNTKTLETVATFREYCKPVYNPVLTKFCTELTGIQQSTVDSADTFNIVLQKQTQFLIDNGLLTESGGLKSDNKFIYVTCGDWDLQQAIRKQSKLTNFQIPQHLTRWINIKKVFQSFYQKNSYGMANMLRELKMPLEGRHHCGLSDCLNIASICKRMISEGCIFQKK</sequence>
<feature type="compositionally biased region" description="Low complexity" evidence="4">
    <location>
        <begin position="1"/>
        <end position="15"/>
    </location>
</feature>
<dbReference type="Gene3D" id="3.30.420.10">
    <property type="entry name" value="Ribonuclease H-like superfamily/Ribonuclease H"/>
    <property type="match status" value="1"/>
</dbReference>
<organism evidence="6 7">
    <name type="scientific">Tieghemostelium lacteum</name>
    <name type="common">Slime mold</name>
    <name type="synonym">Dictyostelium lacteum</name>
    <dbReference type="NCBI Taxonomy" id="361077"/>
    <lineage>
        <taxon>Eukaryota</taxon>
        <taxon>Amoebozoa</taxon>
        <taxon>Evosea</taxon>
        <taxon>Eumycetozoa</taxon>
        <taxon>Dictyostelia</taxon>
        <taxon>Dictyosteliales</taxon>
        <taxon>Raperosteliaceae</taxon>
        <taxon>Tieghemostelium</taxon>
    </lineage>
</organism>
<dbReference type="InterPro" id="IPR012337">
    <property type="entry name" value="RNaseH-like_sf"/>
</dbReference>
<feature type="domain" description="Exonuclease" evidence="5">
    <location>
        <begin position="31"/>
        <end position="221"/>
    </location>
</feature>
<evidence type="ECO:0000259" key="5">
    <source>
        <dbReference type="SMART" id="SM00479"/>
    </source>
</evidence>
<dbReference type="EMBL" id="LODT01000028">
    <property type="protein sequence ID" value="KYQ92804.1"/>
    <property type="molecule type" value="Genomic_DNA"/>
</dbReference>
<dbReference type="OMA" id="CRELTHI"/>
<dbReference type="InterPro" id="IPR051274">
    <property type="entry name" value="3-5_Exoribonuclease"/>
</dbReference>
<dbReference type="FunCoup" id="A0A151ZG10">
    <property type="interactions" value="340"/>
</dbReference>
<proteinExistence type="predicted"/>
<dbReference type="OrthoDB" id="448399at2759"/>
<gene>
    <name evidence="6" type="ORF">DLAC_05387</name>
</gene>
<protein>
    <submittedName>
        <fullName evidence="6">Putative RNase III</fullName>
    </submittedName>
</protein>
<dbReference type="GO" id="GO:0003676">
    <property type="term" value="F:nucleic acid binding"/>
    <property type="evidence" value="ECO:0007669"/>
    <property type="project" value="InterPro"/>
</dbReference>
<name>A0A151ZG10_TIELA</name>
<evidence type="ECO:0000256" key="1">
    <source>
        <dbReference type="ARBA" id="ARBA00022722"/>
    </source>
</evidence>
<dbReference type="GO" id="GO:0000175">
    <property type="term" value="F:3'-5'-RNA exonuclease activity"/>
    <property type="evidence" value="ECO:0007669"/>
    <property type="project" value="InterPro"/>
</dbReference>
<dbReference type="PANTHER" id="PTHR23044">
    <property type="entry name" value="3'-5' EXONUCLEASE ERI1-RELATED"/>
    <property type="match status" value="1"/>
</dbReference>
<evidence type="ECO:0000256" key="3">
    <source>
        <dbReference type="ARBA" id="ARBA00022839"/>
    </source>
</evidence>
<dbReference type="InParanoid" id="A0A151ZG10"/>
<dbReference type="InterPro" id="IPR036397">
    <property type="entry name" value="RNaseH_sf"/>
</dbReference>
<reference evidence="6 7" key="1">
    <citation type="submission" date="2015-12" db="EMBL/GenBank/DDBJ databases">
        <title>Dictyostelia acquired genes for synthesis and detection of signals that induce cell-type specialization by lateral gene transfer from prokaryotes.</title>
        <authorList>
            <person name="Gloeckner G."/>
            <person name="Schaap P."/>
        </authorList>
    </citation>
    <scope>NUCLEOTIDE SEQUENCE [LARGE SCALE GENOMIC DNA]</scope>
    <source>
        <strain evidence="6 7">TK</strain>
    </source>
</reference>